<sequence>MINGKKNRSAKTKNYIINVNCYTWINNSHGLFDYESENFYKKCFKIKCLYNFYYILKDDINVEIKNEEEISKIMLNNTNLKLICKIKYINNNYQLIPCIENIYDDTNNSDTKINESNDNNMTDNHIDNFWVIVKYLKNKSSVLHEDDVIKLGRVKLKIKKIITNIQQEKEYNKSISPFDDDECETVAPETEHFTGSNIIEKNMIINNYMNSVNGHVNFDSNLSGDICIHCGTINKSNNTDDIGYKNNNSNNEDSYVKNYSSNNLSSGITNNNNNTLNNSYIDGAYSFKNNLSNDIYQKCSDIDNKLHLNNYSNNTNIYNSYTNETNNNMNDFEDSKYKNSMDKNCKIIKENEIGDLYRNLMNSNDSCENLIPFRFNINEKEINSVNDYGDFDNNNNNNNIKLNSNENGEYNINSKNNNNNHNADNINSNNSNNNNHSNNHNTDTINSSNSIMKNKCDMNKTENGENNDIIKKKDEIIVLSNNDSNISDDFIISCTLKDNNIHNNKMKSPYLKESNCTTHSCCHKNILNINNSDMQMKEISLNSKNIRNIGDYDDKKDENKNVYETKQVENNDLDYLKNSPIHISYVNITDNNNAVNSNFGNNNESNSKEPIVRNINYKELNNRCCNHYYERMDLNDKKNRYDNDENRKLGNDFFNNINLLRRNNINKKNNNNNINSNNSSLKGTKKGNNYENVDFTNKEKGEMINSAKEYYIQYKKGFSISSLYNCRICLCEYDDVNNPLISPCKCKGSMKYVHLNCLRTWMRGRLNVRNDCSSYSFFWKQLNCELCKFPYPTYIYVQNKYLELYEIPKPELPYIIIELINDRNKGFYIVSLANTKYVRMGRGHDSDVRVNDISVSRFHAMIKFHNGNFYIEDCKSKFGTLIQIRKPVFFNIRRNKFIALQIGRTVMYVYMKRKNWIFLPLCLKLSKTKDEDVSTLDNFSSKLLIDNNMQLTNNNFEYNRINNELSNYENINQTIECVNNHVLNNSRNDNITSVHNINNQNENNDLNVNTNNTYSSSSNSNSNNGNINHINNYNNNVSSNNNGDVNNNNNVINNNNNNNSYSNCNNISNNSNTNNMNNYNNNVSSNNNGDVNNNNNVIINNNNSYNNCNNISNDNNNINDNNSYNNINSNNNNSNDSHCYNNCNSDNTNINTTTTNNNNNIKNNNVNSKICNHSNDKNEDIHGNSDDINISINSNNDDENITLNNISASHDNNMKILKNSNSYGRNNKNNTNNCDNINNNDLEN</sequence>
<evidence type="ECO:0000256" key="3">
    <source>
        <dbReference type="ARBA" id="ARBA00022833"/>
    </source>
</evidence>
<dbReference type="Pfam" id="PF00498">
    <property type="entry name" value="FHA"/>
    <property type="match status" value="1"/>
</dbReference>
<dbReference type="PROSITE" id="PS50006">
    <property type="entry name" value="FHA_DOMAIN"/>
    <property type="match status" value="1"/>
</dbReference>
<dbReference type="EMBL" id="CVMV01000070">
    <property type="protein sequence ID" value="CRG96645.1"/>
    <property type="molecule type" value="Genomic_DNA"/>
</dbReference>
<dbReference type="PROSITE" id="PS51292">
    <property type="entry name" value="ZF_RING_CH"/>
    <property type="match status" value="1"/>
</dbReference>
<evidence type="ECO:0000256" key="2">
    <source>
        <dbReference type="ARBA" id="ARBA00022771"/>
    </source>
</evidence>
<keyword evidence="2" id="KW-0863">Zinc-finger</keyword>
<dbReference type="SMART" id="SM00240">
    <property type="entry name" value="FHA"/>
    <property type="match status" value="1"/>
</dbReference>
<feature type="domain" description="FHA" evidence="5">
    <location>
        <begin position="838"/>
        <end position="887"/>
    </location>
</feature>
<dbReference type="CDD" id="cd16495">
    <property type="entry name" value="RING_CH-C4HC3_MARCH"/>
    <property type="match status" value="1"/>
</dbReference>
<dbReference type="SUPFAM" id="SSF57850">
    <property type="entry name" value="RING/U-box"/>
    <property type="match status" value="1"/>
</dbReference>
<dbReference type="OrthoDB" id="264354at2759"/>
<evidence type="ECO:0000256" key="4">
    <source>
        <dbReference type="SAM" id="MobiDB-lite"/>
    </source>
</evidence>
<accession>A0A1J1GWF2</accession>
<dbReference type="Pfam" id="PF12906">
    <property type="entry name" value="RINGv"/>
    <property type="match status" value="1"/>
</dbReference>
<organism evidence="7 8">
    <name type="scientific">Plasmodium gallinaceum</name>
    <dbReference type="NCBI Taxonomy" id="5849"/>
    <lineage>
        <taxon>Eukaryota</taxon>
        <taxon>Sar</taxon>
        <taxon>Alveolata</taxon>
        <taxon>Apicomplexa</taxon>
        <taxon>Aconoidasida</taxon>
        <taxon>Haemosporida</taxon>
        <taxon>Plasmodiidae</taxon>
        <taxon>Plasmodium</taxon>
        <taxon>Plasmodium (Haemamoeba)</taxon>
    </lineage>
</organism>
<dbReference type="InterPro" id="IPR011016">
    <property type="entry name" value="Znf_RING-CH"/>
</dbReference>
<dbReference type="PANTHER" id="PTHR46210:SF1">
    <property type="entry name" value="FHA DOMAIN-CONTAINING PROTEIN"/>
    <property type="match status" value="1"/>
</dbReference>
<evidence type="ECO:0000313" key="7">
    <source>
        <dbReference type="EMBL" id="CRG96645.1"/>
    </source>
</evidence>
<evidence type="ECO:0000256" key="1">
    <source>
        <dbReference type="ARBA" id="ARBA00022723"/>
    </source>
</evidence>
<dbReference type="SMART" id="SM00744">
    <property type="entry name" value="RINGv"/>
    <property type="match status" value="1"/>
</dbReference>
<dbReference type="SUPFAM" id="SSF49879">
    <property type="entry name" value="SMAD/FHA domain"/>
    <property type="match status" value="1"/>
</dbReference>
<protein>
    <submittedName>
        <fullName evidence="7">FHA domain protein, putative</fullName>
    </submittedName>
</protein>
<feature type="compositionally biased region" description="Low complexity" evidence="4">
    <location>
        <begin position="665"/>
        <end position="682"/>
    </location>
</feature>
<evidence type="ECO:0000259" key="5">
    <source>
        <dbReference type="PROSITE" id="PS50006"/>
    </source>
</evidence>
<feature type="compositionally biased region" description="Low complexity" evidence="4">
    <location>
        <begin position="388"/>
        <end position="450"/>
    </location>
</feature>
<comment type="caution">
    <text evidence="7">The sequence shown here is derived from an EMBL/GenBank/DDBJ whole genome shotgun (WGS) entry which is preliminary data.</text>
</comment>
<dbReference type="RefSeq" id="XP_028529449.1">
    <property type="nucleotide sequence ID" value="XM_028672947.1"/>
</dbReference>
<dbReference type="Gene3D" id="3.30.40.10">
    <property type="entry name" value="Zinc/RING finger domain, C3HC4 (zinc finger)"/>
    <property type="match status" value="1"/>
</dbReference>
<dbReference type="GO" id="GO:0008270">
    <property type="term" value="F:zinc ion binding"/>
    <property type="evidence" value="ECO:0007669"/>
    <property type="project" value="UniProtKB-KW"/>
</dbReference>
<dbReference type="InterPro" id="IPR008984">
    <property type="entry name" value="SMAD_FHA_dom_sf"/>
</dbReference>
<dbReference type="GeneID" id="39732757"/>
<dbReference type="Gene3D" id="2.60.200.20">
    <property type="match status" value="1"/>
</dbReference>
<dbReference type="InterPro" id="IPR013083">
    <property type="entry name" value="Znf_RING/FYVE/PHD"/>
</dbReference>
<evidence type="ECO:0000259" key="6">
    <source>
        <dbReference type="PROSITE" id="PS51292"/>
    </source>
</evidence>
<feature type="region of interest" description="Disordered" evidence="4">
    <location>
        <begin position="388"/>
        <end position="451"/>
    </location>
</feature>
<keyword evidence="1" id="KW-0479">Metal-binding</keyword>
<keyword evidence="3" id="KW-0862">Zinc</keyword>
<feature type="region of interest" description="Disordered" evidence="4">
    <location>
        <begin position="665"/>
        <end position="690"/>
    </location>
</feature>
<dbReference type="CDD" id="cd00060">
    <property type="entry name" value="FHA"/>
    <property type="match status" value="1"/>
</dbReference>
<proteinExistence type="predicted"/>
<evidence type="ECO:0000313" key="8">
    <source>
        <dbReference type="Proteomes" id="UP000220797"/>
    </source>
</evidence>
<dbReference type="AlphaFoldDB" id="A0A1J1GWF2"/>
<dbReference type="OMA" id="FHAMIKF"/>
<feature type="domain" description="RING-CH-type" evidence="6">
    <location>
        <begin position="718"/>
        <end position="794"/>
    </location>
</feature>
<dbReference type="InterPro" id="IPR000253">
    <property type="entry name" value="FHA_dom"/>
</dbReference>
<dbReference type="Proteomes" id="UP000220797">
    <property type="component" value="Unassembled WGS sequence"/>
</dbReference>
<name>A0A1J1GWF2_PLAGA</name>
<feature type="region of interest" description="Disordered" evidence="4">
    <location>
        <begin position="998"/>
        <end position="1098"/>
    </location>
</feature>
<feature type="region of interest" description="Disordered" evidence="4">
    <location>
        <begin position="1221"/>
        <end position="1244"/>
    </location>
</feature>
<dbReference type="PANTHER" id="PTHR46210">
    <property type="entry name" value="FHA DOMAIN-CONTAINING PROTEIN"/>
    <property type="match status" value="1"/>
</dbReference>
<keyword evidence="8" id="KW-1185">Reference proteome</keyword>
<gene>
    <name evidence="7" type="ORF">PGAL8A_00422500</name>
</gene>
<dbReference type="VEuPathDB" id="PlasmoDB:PGAL8A_00422500"/>
<reference evidence="7" key="1">
    <citation type="submission" date="2015-04" db="EMBL/GenBank/DDBJ databases">
        <authorList>
            <consortium name="Pathogen Informatics"/>
        </authorList>
    </citation>
    <scope>NUCLEOTIDE SEQUENCE [LARGE SCALE GENOMIC DNA]</scope>
    <source>
        <strain evidence="7">8A</strain>
    </source>
</reference>